<dbReference type="PRINTS" id="PR00040">
    <property type="entry name" value="HTHMERR"/>
</dbReference>
<keyword evidence="6" id="KW-1185">Reference proteome</keyword>
<feature type="domain" description="HTH merR-type" evidence="4">
    <location>
        <begin position="1"/>
        <end position="68"/>
    </location>
</feature>
<dbReference type="GO" id="GO:0003700">
    <property type="term" value="F:DNA-binding transcription factor activity"/>
    <property type="evidence" value="ECO:0007669"/>
    <property type="project" value="InterPro"/>
</dbReference>
<dbReference type="Gene3D" id="1.10.1660.10">
    <property type="match status" value="1"/>
</dbReference>
<dbReference type="Pfam" id="PF13411">
    <property type="entry name" value="MerR_1"/>
    <property type="match status" value="1"/>
</dbReference>
<dbReference type="AlphaFoldDB" id="A0A927CNG8"/>
<gene>
    <name evidence="5" type="ORF">IDH41_18305</name>
</gene>
<sequence>MKISDLSRLTGASTRSIRHYEKKKLIQAVRLDNNYREFDETAVERIRIIQLYLGLGLTAEQIENILGCEVAVPDQYEYCEEMVGIYREKSESIDKQIQALTVVKEQLDQQIDTMIAKRESKAAKPLLA</sequence>
<dbReference type="RefSeq" id="WP_190863551.1">
    <property type="nucleotide sequence ID" value="NZ_JACXIY010000021.1"/>
</dbReference>
<evidence type="ECO:0000256" key="1">
    <source>
        <dbReference type="ARBA" id="ARBA00023015"/>
    </source>
</evidence>
<evidence type="ECO:0000256" key="2">
    <source>
        <dbReference type="ARBA" id="ARBA00023125"/>
    </source>
</evidence>
<dbReference type="SUPFAM" id="SSF46955">
    <property type="entry name" value="Putative DNA-binding domain"/>
    <property type="match status" value="1"/>
</dbReference>
<reference evidence="5" key="1">
    <citation type="submission" date="2020-09" db="EMBL/GenBank/DDBJ databases">
        <title>A novel bacterium of genus Paenibacillus, isolated from South China Sea.</title>
        <authorList>
            <person name="Huang H."/>
            <person name="Mo K."/>
            <person name="Hu Y."/>
        </authorList>
    </citation>
    <scope>NUCLEOTIDE SEQUENCE</scope>
    <source>
        <strain evidence="5">IB182493</strain>
    </source>
</reference>
<keyword evidence="1" id="KW-0805">Transcription regulation</keyword>
<organism evidence="5 6">
    <name type="scientific">Paenibacillus arenilitoris</name>
    <dbReference type="NCBI Taxonomy" id="2772299"/>
    <lineage>
        <taxon>Bacteria</taxon>
        <taxon>Bacillati</taxon>
        <taxon>Bacillota</taxon>
        <taxon>Bacilli</taxon>
        <taxon>Bacillales</taxon>
        <taxon>Paenibacillaceae</taxon>
        <taxon>Paenibacillus</taxon>
    </lineage>
</organism>
<dbReference type="GO" id="GO:0003677">
    <property type="term" value="F:DNA binding"/>
    <property type="evidence" value="ECO:0007669"/>
    <property type="project" value="UniProtKB-KW"/>
</dbReference>
<evidence type="ECO:0000313" key="6">
    <source>
        <dbReference type="Proteomes" id="UP000632125"/>
    </source>
</evidence>
<evidence type="ECO:0000256" key="3">
    <source>
        <dbReference type="ARBA" id="ARBA00023163"/>
    </source>
</evidence>
<evidence type="ECO:0000313" key="5">
    <source>
        <dbReference type="EMBL" id="MBD2870537.1"/>
    </source>
</evidence>
<dbReference type="PANTHER" id="PTHR30204:SF94">
    <property type="entry name" value="HEAVY METAL-DEPENDENT TRANSCRIPTIONAL REGULATOR HI_0293-RELATED"/>
    <property type="match status" value="1"/>
</dbReference>
<protein>
    <submittedName>
        <fullName evidence="5">MerR family transcriptional regulator</fullName>
    </submittedName>
</protein>
<keyword evidence="2" id="KW-0238">DNA-binding</keyword>
<accession>A0A927CNG8</accession>
<dbReference type="InterPro" id="IPR047057">
    <property type="entry name" value="MerR_fam"/>
</dbReference>
<dbReference type="PROSITE" id="PS50937">
    <property type="entry name" value="HTH_MERR_2"/>
    <property type="match status" value="1"/>
</dbReference>
<dbReference type="PANTHER" id="PTHR30204">
    <property type="entry name" value="REDOX-CYCLING DRUG-SENSING TRANSCRIPTIONAL ACTIVATOR SOXR"/>
    <property type="match status" value="1"/>
</dbReference>
<comment type="caution">
    <text evidence="5">The sequence shown here is derived from an EMBL/GenBank/DDBJ whole genome shotgun (WGS) entry which is preliminary data.</text>
</comment>
<proteinExistence type="predicted"/>
<dbReference type="SMART" id="SM00422">
    <property type="entry name" value="HTH_MERR"/>
    <property type="match status" value="1"/>
</dbReference>
<evidence type="ECO:0000259" key="4">
    <source>
        <dbReference type="PROSITE" id="PS50937"/>
    </source>
</evidence>
<dbReference type="EMBL" id="JACXIY010000021">
    <property type="protein sequence ID" value="MBD2870537.1"/>
    <property type="molecule type" value="Genomic_DNA"/>
</dbReference>
<dbReference type="InterPro" id="IPR009061">
    <property type="entry name" value="DNA-bd_dom_put_sf"/>
</dbReference>
<keyword evidence="3" id="KW-0804">Transcription</keyword>
<name>A0A927CNG8_9BACL</name>
<dbReference type="InterPro" id="IPR000551">
    <property type="entry name" value="MerR-type_HTH_dom"/>
</dbReference>
<dbReference type="Proteomes" id="UP000632125">
    <property type="component" value="Unassembled WGS sequence"/>
</dbReference>